<comment type="caution">
    <text evidence="2">The sequence shown here is derived from an EMBL/GenBank/DDBJ whole genome shotgun (WGS) entry which is preliminary data.</text>
</comment>
<gene>
    <name evidence="2" type="ORF">HK097_010705</name>
</gene>
<dbReference type="EMBL" id="JADGJD010000817">
    <property type="protein sequence ID" value="KAJ3048293.1"/>
    <property type="molecule type" value="Genomic_DNA"/>
</dbReference>
<evidence type="ECO:0000313" key="2">
    <source>
        <dbReference type="EMBL" id="KAJ3048293.1"/>
    </source>
</evidence>
<feature type="non-terminal residue" evidence="2">
    <location>
        <position position="256"/>
    </location>
</feature>
<keyword evidence="3" id="KW-1185">Reference proteome</keyword>
<reference evidence="2" key="1">
    <citation type="submission" date="2020-05" db="EMBL/GenBank/DDBJ databases">
        <title>Phylogenomic resolution of chytrid fungi.</title>
        <authorList>
            <person name="Stajich J.E."/>
            <person name="Amses K."/>
            <person name="Simmons R."/>
            <person name="Seto K."/>
            <person name="Myers J."/>
            <person name="Bonds A."/>
            <person name="Quandt C.A."/>
            <person name="Barry K."/>
            <person name="Liu P."/>
            <person name="Grigoriev I."/>
            <person name="Longcore J.E."/>
            <person name="James T.Y."/>
        </authorList>
    </citation>
    <scope>NUCLEOTIDE SEQUENCE</scope>
    <source>
        <strain evidence="2">JEL0318</strain>
    </source>
</reference>
<sequence length="256" mass="26302">KLLLLGVAVLGGGGEVGKEKAGSQDSGVDMRSGVSSSAVSTNTTTDLPLQWSRKAAEELFAAAESNALSRRTSKVAEGLTYMEKLLLSKYRSAVGASADSVGPSKPPTTDHAHIKTEADLEMGDTDSAHQEVLNLGGASGGVSGSATSSLVKAKSSSDKKPVYGYYDLAGSSGSEPESEGEEVTGGGRIDRGAAASNAAHPQGQLGAGMQGPGAGQQYYHIEDVTGSDEQVFQGALRTGRVLEMVGPERMRVEEPE</sequence>
<feature type="region of interest" description="Disordered" evidence="1">
    <location>
        <begin position="12"/>
        <end position="46"/>
    </location>
</feature>
<name>A0AAD5S798_9FUNG</name>
<feature type="compositionally biased region" description="Low complexity" evidence="1">
    <location>
        <begin position="32"/>
        <end position="45"/>
    </location>
</feature>
<accession>A0AAD5S798</accession>
<organism evidence="2 3">
    <name type="scientific">Rhizophlyctis rosea</name>
    <dbReference type="NCBI Taxonomy" id="64517"/>
    <lineage>
        <taxon>Eukaryota</taxon>
        <taxon>Fungi</taxon>
        <taxon>Fungi incertae sedis</taxon>
        <taxon>Chytridiomycota</taxon>
        <taxon>Chytridiomycota incertae sedis</taxon>
        <taxon>Chytridiomycetes</taxon>
        <taxon>Rhizophlyctidales</taxon>
        <taxon>Rhizophlyctidaceae</taxon>
        <taxon>Rhizophlyctis</taxon>
    </lineage>
</organism>
<protein>
    <submittedName>
        <fullName evidence="2">Uncharacterized protein</fullName>
    </submittedName>
</protein>
<dbReference type="Proteomes" id="UP001212841">
    <property type="component" value="Unassembled WGS sequence"/>
</dbReference>
<feature type="compositionally biased region" description="Gly residues" evidence="1">
    <location>
        <begin position="205"/>
        <end position="214"/>
    </location>
</feature>
<evidence type="ECO:0000256" key="1">
    <source>
        <dbReference type="SAM" id="MobiDB-lite"/>
    </source>
</evidence>
<dbReference type="AlphaFoldDB" id="A0AAD5S798"/>
<proteinExistence type="predicted"/>
<evidence type="ECO:0000313" key="3">
    <source>
        <dbReference type="Proteomes" id="UP001212841"/>
    </source>
</evidence>
<feature type="region of interest" description="Disordered" evidence="1">
    <location>
        <begin position="134"/>
        <end position="215"/>
    </location>
</feature>